<dbReference type="AlphaFoldDB" id="A0A8T4LGR9"/>
<dbReference type="GO" id="GO:0004521">
    <property type="term" value="F:RNA endonuclease activity"/>
    <property type="evidence" value="ECO:0007669"/>
    <property type="project" value="TreeGrafter"/>
</dbReference>
<dbReference type="SUPFAM" id="SSF56281">
    <property type="entry name" value="Metallo-hydrolase/oxidoreductase"/>
    <property type="match status" value="1"/>
</dbReference>
<comment type="caution">
    <text evidence="1">The sequence shown here is derived from an EMBL/GenBank/DDBJ whole genome shotgun (WGS) entry which is preliminary data.</text>
</comment>
<evidence type="ECO:0000313" key="1">
    <source>
        <dbReference type="EMBL" id="MBS3063720.1"/>
    </source>
</evidence>
<organism evidence="1 2">
    <name type="scientific">Candidatus Iainarchaeum sp</name>
    <dbReference type="NCBI Taxonomy" id="3101447"/>
    <lineage>
        <taxon>Archaea</taxon>
        <taxon>Candidatus Iainarchaeota</taxon>
        <taxon>Candidatus Iainarchaeia</taxon>
        <taxon>Candidatus Iainarchaeales</taxon>
        <taxon>Candidatus Iainarchaeaceae</taxon>
        <taxon>Candidatus Iainarchaeum</taxon>
    </lineage>
</organism>
<sequence>MDVFGQNGVCVHADSNRLFVDACKKRNETIVISHAHSDHARISQTNRYLMTPATAEMVRGRLRPDQLQVLPLGRTAEVNGFGVSLHEAGHIFGSAQVKIANGLTTVVTADMKLQKSLINEPAEILKSDVLVIESTFGKPEYAFPPREKVYEDLMLWAARNIQRKHFIVLSGYATGKAQELTKFCNEFLGETPIVHERVFEQNQACEKHGLKLGGYLKLDHNLKDANVLIVPPSLADPHLFQVIEHFTGKKALSAMATGWPGNRGFSKTFPLSDHADFNQLLEYVRQSEPRQVLTQYGFPREFAFQVRRKLGIPARELDAKGQKTMGEYAG</sequence>
<dbReference type="InterPro" id="IPR036866">
    <property type="entry name" value="RibonucZ/Hydroxyglut_hydro"/>
</dbReference>
<accession>A0A8T4LGR9</accession>
<dbReference type="Gene3D" id="3.60.15.10">
    <property type="entry name" value="Ribonuclease Z/Hydroxyacylglutathione hydrolase-like"/>
    <property type="match status" value="1"/>
</dbReference>
<dbReference type="EMBL" id="JAGVWE010000007">
    <property type="protein sequence ID" value="MBS3063720.1"/>
    <property type="molecule type" value="Genomic_DNA"/>
</dbReference>
<dbReference type="Proteomes" id="UP000678237">
    <property type="component" value="Unassembled WGS sequence"/>
</dbReference>
<dbReference type="InterPro" id="IPR050698">
    <property type="entry name" value="MBL"/>
</dbReference>
<dbReference type="PANTHER" id="PTHR11203">
    <property type="entry name" value="CLEAVAGE AND POLYADENYLATION SPECIFICITY FACTOR FAMILY MEMBER"/>
    <property type="match status" value="1"/>
</dbReference>
<reference evidence="1" key="2">
    <citation type="submission" date="2021-05" db="EMBL/GenBank/DDBJ databases">
        <title>Protein family content uncovers lineage relationships and bacterial pathway maintenance mechanisms in DPANN archaea.</title>
        <authorList>
            <person name="Castelle C.J."/>
            <person name="Meheust R."/>
            <person name="Jaffe A.L."/>
            <person name="Seitz K."/>
            <person name="Gong X."/>
            <person name="Baker B.J."/>
            <person name="Banfield J.F."/>
        </authorList>
    </citation>
    <scope>NUCLEOTIDE SEQUENCE</scope>
    <source>
        <strain evidence="1">RIFCSPLOWO2_01_FULL_58_19</strain>
    </source>
</reference>
<reference evidence="1" key="1">
    <citation type="submission" date="2021-03" db="EMBL/GenBank/DDBJ databases">
        <authorList>
            <person name="Jaffe A."/>
        </authorList>
    </citation>
    <scope>NUCLEOTIDE SEQUENCE</scope>
    <source>
        <strain evidence="1">RIFCSPLOWO2_01_FULL_58_19</strain>
    </source>
</reference>
<proteinExistence type="predicted"/>
<dbReference type="PANTHER" id="PTHR11203:SF49">
    <property type="entry name" value="BLL1145 PROTEIN"/>
    <property type="match status" value="1"/>
</dbReference>
<name>A0A8T4LGR9_9ARCH</name>
<gene>
    <name evidence="1" type="ORF">J4203_07700</name>
</gene>
<evidence type="ECO:0000313" key="2">
    <source>
        <dbReference type="Proteomes" id="UP000678237"/>
    </source>
</evidence>
<protein>
    <recommendedName>
        <fullName evidence="3">MBL fold metallo-hydrolase</fullName>
    </recommendedName>
</protein>
<evidence type="ECO:0008006" key="3">
    <source>
        <dbReference type="Google" id="ProtNLM"/>
    </source>
</evidence>